<gene>
    <name evidence="7" type="ORF">RHOFW104T7_03735</name>
</gene>
<reference evidence="7 8" key="1">
    <citation type="journal article" date="2016" name="MBio">
        <title>Lateral Gene Transfer in a Heavy Metal-Contaminated-Groundwater Microbial Community.</title>
        <authorList>
            <person name="Hemme C.L."/>
            <person name="Green S.J."/>
            <person name="Rishishwar L."/>
            <person name="Prakash O."/>
            <person name="Pettenato A."/>
            <person name="Chakraborty R."/>
            <person name="Deutschbauer A.M."/>
            <person name="Van Nostrand J.D."/>
            <person name="Wu L."/>
            <person name="He Z."/>
            <person name="Jordan I.K."/>
            <person name="Hazen T.C."/>
            <person name="Arkin A.P."/>
            <person name="Kostka J.E."/>
            <person name="Zhou J."/>
        </authorList>
    </citation>
    <scope>NUCLEOTIDE SEQUENCE [LARGE SCALE GENOMIC DNA]</scope>
    <source>
        <strain evidence="7 8">FW104-T7</strain>
    </source>
</reference>
<dbReference type="Pfam" id="PF01229">
    <property type="entry name" value="Glyco_hydro_39"/>
    <property type="match status" value="1"/>
</dbReference>
<feature type="signal peptide" evidence="5">
    <location>
        <begin position="1"/>
        <end position="27"/>
    </location>
</feature>
<evidence type="ECO:0000256" key="2">
    <source>
        <dbReference type="ARBA" id="ARBA00022801"/>
    </source>
</evidence>
<dbReference type="Proteomes" id="UP000076131">
    <property type="component" value="Unassembled WGS sequence"/>
</dbReference>
<evidence type="ECO:0000256" key="4">
    <source>
        <dbReference type="PIRSR" id="PIRSR600514-1"/>
    </source>
</evidence>
<dbReference type="InterPro" id="IPR049166">
    <property type="entry name" value="GH39_cat"/>
</dbReference>
<dbReference type="STRING" id="416169.RHOFW104T7_03735"/>
<keyword evidence="2 7" id="KW-0378">Hydrolase</keyword>
<dbReference type="PANTHER" id="PTHR12631:SF10">
    <property type="entry name" value="BETA-XYLOSIDASE-LIKE PROTEIN-RELATED"/>
    <property type="match status" value="1"/>
</dbReference>
<dbReference type="SUPFAM" id="SSF51011">
    <property type="entry name" value="Glycosyl hydrolase domain"/>
    <property type="match status" value="1"/>
</dbReference>
<comment type="similarity">
    <text evidence="1">Belongs to the glycosyl hydrolase 39 family.</text>
</comment>
<name>A0A154QCJ7_9GAMM</name>
<dbReference type="AlphaFoldDB" id="A0A154QCJ7"/>
<dbReference type="InterPro" id="IPR000514">
    <property type="entry name" value="Glyco_hydro_39"/>
</dbReference>
<dbReference type="PRINTS" id="PR00745">
    <property type="entry name" value="GLHYDRLASE39"/>
</dbReference>
<sequence>MTFSASLRHLALGLCATALLVTGAANAAAPATAAVKLSVDASAQGTPFPHFWEQMLGSGRAALALRDDYRRDLDAVHQATGVGYIRFHGILDHDVGLIQRDAQGKISYNFSYIDQIYDGLLEHGFKPFVELGFMPPELTSDPAALHPFWYHPNVAPPKDYAEWDAMIGALAKHLVERYGIDEVASWYFEVWNEPNIGFWTGKPAQESYFKLYDHTVRALKAVSPRLRVGGPSTAQAAWTSDFLAHTHKNNVPIDFVSSHVYGDDTADNVFHTDEKIPRADMVCRAVDKVHKEIAASPYPHMPLIFSEYNASYANLPNVTDTVFMGPWLANTIRQCAGKVEAMSYWSFSDVFEEQGIVRNPFYGGFGLIAANRIAKPAFNAFAILHKLGDRQLATKSDSALVTRRDDGTLVIALWNYAPPVGDTASYTPGKPVGAPKRFDVVVKQLPAAARATVWRVDETHGNAVAAFDRMGRPDFPSRAQITELREAGKLAAPESVDVRSGKFTIDVPVQGLVVVELH</sequence>
<feature type="chain" id="PRO_5007599840" evidence="5">
    <location>
        <begin position="28"/>
        <end position="518"/>
    </location>
</feature>
<evidence type="ECO:0000259" key="6">
    <source>
        <dbReference type="Pfam" id="PF01229"/>
    </source>
</evidence>
<accession>A0A154QCJ7</accession>
<organism evidence="7 8">
    <name type="scientific">Rhodanobacter thiooxydans</name>
    <dbReference type="NCBI Taxonomy" id="416169"/>
    <lineage>
        <taxon>Bacteria</taxon>
        <taxon>Pseudomonadati</taxon>
        <taxon>Pseudomonadota</taxon>
        <taxon>Gammaproteobacteria</taxon>
        <taxon>Lysobacterales</taxon>
        <taxon>Rhodanobacteraceae</taxon>
        <taxon>Rhodanobacter</taxon>
    </lineage>
</organism>
<dbReference type="GO" id="GO:0005975">
    <property type="term" value="P:carbohydrate metabolic process"/>
    <property type="evidence" value="ECO:0007669"/>
    <property type="project" value="InterPro"/>
</dbReference>
<evidence type="ECO:0000256" key="1">
    <source>
        <dbReference type="ARBA" id="ARBA00008875"/>
    </source>
</evidence>
<evidence type="ECO:0000256" key="3">
    <source>
        <dbReference type="ARBA" id="ARBA00023295"/>
    </source>
</evidence>
<dbReference type="GO" id="GO:0004553">
    <property type="term" value="F:hydrolase activity, hydrolyzing O-glycosyl compounds"/>
    <property type="evidence" value="ECO:0007669"/>
    <property type="project" value="InterPro"/>
</dbReference>
<dbReference type="RefSeq" id="WP_008434035.1">
    <property type="nucleotide sequence ID" value="NZ_LVJS01000146.1"/>
</dbReference>
<dbReference type="eggNOG" id="COG3664">
    <property type="taxonomic scope" value="Bacteria"/>
</dbReference>
<dbReference type="PANTHER" id="PTHR12631">
    <property type="entry name" value="ALPHA-L-IDURONIDASE"/>
    <property type="match status" value="1"/>
</dbReference>
<evidence type="ECO:0000313" key="7">
    <source>
        <dbReference type="EMBL" id="KZC21852.1"/>
    </source>
</evidence>
<dbReference type="InterPro" id="IPR051923">
    <property type="entry name" value="Glycosyl_Hydrolase_39"/>
</dbReference>
<dbReference type="Gene3D" id="3.20.20.80">
    <property type="entry name" value="Glycosidases"/>
    <property type="match status" value="1"/>
</dbReference>
<keyword evidence="5" id="KW-0732">Signal</keyword>
<protein>
    <submittedName>
        <fullName evidence="7">Glycosyl hydrolase family 39</fullName>
    </submittedName>
</protein>
<dbReference type="EMBL" id="LVJS01000146">
    <property type="protein sequence ID" value="KZC21852.1"/>
    <property type="molecule type" value="Genomic_DNA"/>
</dbReference>
<keyword evidence="8" id="KW-1185">Reference proteome</keyword>
<dbReference type="PROSITE" id="PS01027">
    <property type="entry name" value="GLYCOSYL_HYDROL_F39"/>
    <property type="match status" value="1"/>
</dbReference>
<feature type="active site" description="Proton donor" evidence="4">
    <location>
        <position position="193"/>
    </location>
</feature>
<comment type="caution">
    <text evidence="7">The sequence shown here is derived from an EMBL/GenBank/DDBJ whole genome shotgun (WGS) entry which is preliminary data.</text>
</comment>
<dbReference type="InterPro" id="IPR017853">
    <property type="entry name" value="GH"/>
</dbReference>
<keyword evidence="3" id="KW-0326">Glycosidase</keyword>
<evidence type="ECO:0000313" key="8">
    <source>
        <dbReference type="Proteomes" id="UP000076131"/>
    </source>
</evidence>
<dbReference type="SUPFAM" id="SSF51445">
    <property type="entry name" value="(Trans)glycosidases"/>
    <property type="match status" value="1"/>
</dbReference>
<dbReference type="Gene3D" id="2.60.40.1500">
    <property type="entry name" value="Glycosyl hydrolase domain, family 39"/>
    <property type="match status" value="1"/>
</dbReference>
<dbReference type="InterPro" id="IPR049165">
    <property type="entry name" value="GH39_as"/>
</dbReference>
<feature type="domain" description="Glycosyl hydrolases family 39 N-terminal catalytic" evidence="6">
    <location>
        <begin position="36"/>
        <end position="489"/>
    </location>
</feature>
<evidence type="ECO:0000256" key="5">
    <source>
        <dbReference type="SAM" id="SignalP"/>
    </source>
</evidence>
<proteinExistence type="inferred from homology"/>